<feature type="active site" description="Amidino-cysteine intermediate" evidence="8">
    <location>
        <position position="345"/>
    </location>
</feature>
<dbReference type="AlphaFoldDB" id="A0A179IFW6"/>
<feature type="active site" evidence="8">
    <location>
        <position position="236"/>
    </location>
</feature>
<comment type="similarity">
    <text evidence="2">Belongs to the amidinotransferase family.</text>
</comment>
<sequence length="354" mass="39641">MTVNNNVLISADDEWSPLKAVIVGRAEHSAFPAEPPHLISSVMPEGHWDEFKPNNPFPAFVVENAQKELDNFASVLEQLGVKVYRPKKVDWVQAGGYTGSMSRDALMTVGNTLIESAFAFRCRRREVELGYTEILEDLGSKGTSVVVRAPQINGRDTIYDGVAESISADQGRGSAMSINNSRIAFDTADFMRFGKVIIGQLSHVTNERGVAYVRSIVPEGYTVEILDTGMRPGNMHIDTTILPLRQGLMIYSPKYVSEESIRRHAIFKDWELHAYPFEPKYDPDGPPQYTCSPWLVLNGLSLDEKRIFVEEKNVKFAKWVQEKFGMEPIMLPFQHVNCLGGSFHCATVDLVRAP</sequence>
<protein>
    <recommendedName>
        <fullName evidence="4">Glycine amidinotransferase, mitochondrial</fullName>
        <ecNumber evidence="3">2.1.4.1</ecNumber>
    </recommendedName>
    <alternativeName>
        <fullName evidence="6">L-arginine:glycine amidinotransferase</fullName>
    </alternativeName>
    <alternativeName>
        <fullName evidence="7">Transamidinase</fullName>
    </alternativeName>
</protein>
<comment type="caution">
    <text evidence="9">The sequence shown here is derived from an EMBL/GenBank/DDBJ whole genome shotgun (WGS) entry which is preliminary data.</text>
</comment>
<accession>A0A179IFW6</accession>
<dbReference type="OrthoDB" id="10264242at2759"/>
<keyword evidence="10" id="KW-1185">Reference proteome</keyword>
<reference evidence="9 10" key="1">
    <citation type="submission" date="2016-03" db="EMBL/GenBank/DDBJ databases">
        <title>Fine-scale spatial genetic structure of a fungal parasite of coffee scale insects.</title>
        <authorList>
            <person name="Jackson D."/>
            <person name="Zemenick K.A."/>
            <person name="Malloure B."/>
            <person name="Quandt C.A."/>
            <person name="James T.Y."/>
        </authorList>
    </citation>
    <scope>NUCLEOTIDE SEQUENCE [LARGE SCALE GENOMIC DNA]</scope>
    <source>
        <strain evidence="9 10">UM487</strain>
    </source>
</reference>
<evidence type="ECO:0000313" key="10">
    <source>
        <dbReference type="Proteomes" id="UP000243081"/>
    </source>
</evidence>
<gene>
    <name evidence="9" type="ORF">LLEC1_01512</name>
</gene>
<dbReference type="Proteomes" id="UP000243081">
    <property type="component" value="Unassembled WGS sequence"/>
</dbReference>
<dbReference type="EC" id="2.1.4.1" evidence="3"/>
<evidence type="ECO:0000256" key="6">
    <source>
        <dbReference type="ARBA" id="ARBA00031403"/>
    </source>
</evidence>
<dbReference type="UniPathway" id="UPA00104">
    <property type="reaction ID" value="UER00579"/>
</dbReference>
<evidence type="ECO:0000256" key="5">
    <source>
        <dbReference type="ARBA" id="ARBA00022679"/>
    </source>
</evidence>
<organism evidence="9 10">
    <name type="scientific">Cordyceps confragosa</name>
    <name type="common">Lecanicillium lecanii</name>
    <dbReference type="NCBI Taxonomy" id="2714763"/>
    <lineage>
        <taxon>Eukaryota</taxon>
        <taxon>Fungi</taxon>
        <taxon>Dikarya</taxon>
        <taxon>Ascomycota</taxon>
        <taxon>Pezizomycotina</taxon>
        <taxon>Sordariomycetes</taxon>
        <taxon>Hypocreomycetidae</taxon>
        <taxon>Hypocreales</taxon>
        <taxon>Cordycipitaceae</taxon>
        <taxon>Akanthomyces</taxon>
    </lineage>
</organism>
<evidence type="ECO:0000313" key="9">
    <source>
        <dbReference type="EMBL" id="OAR01526.1"/>
    </source>
</evidence>
<dbReference type="GO" id="GO:0015068">
    <property type="term" value="F:glycine amidinotransferase activity"/>
    <property type="evidence" value="ECO:0007669"/>
    <property type="project" value="UniProtKB-EC"/>
</dbReference>
<proteinExistence type="inferred from homology"/>
<dbReference type="InterPro" id="IPR033195">
    <property type="entry name" value="AmidinoTrfase"/>
</dbReference>
<dbReference type="GO" id="GO:0005758">
    <property type="term" value="C:mitochondrial intermembrane space"/>
    <property type="evidence" value="ECO:0007669"/>
    <property type="project" value="TreeGrafter"/>
</dbReference>
<keyword evidence="5" id="KW-0808">Transferase</keyword>
<dbReference type="GO" id="GO:0006601">
    <property type="term" value="P:creatine biosynthetic process"/>
    <property type="evidence" value="ECO:0007669"/>
    <property type="project" value="UniProtKB-UniPathway"/>
</dbReference>
<dbReference type="PANTHER" id="PTHR10488">
    <property type="entry name" value="GLYCINE AMIDINOTRANSFERASE, MITOCHONDRIAL"/>
    <property type="match status" value="1"/>
</dbReference>
<evidence type="ECO:0000256" key="3">
    <source>
        <dbReference type="ARBA" id="ARBA00012351"/>
    </source>
</evidence>
<evidence type="ECO:0000256" key="1">
    <source>
        <dbReference type="ARBA" id="ARBA00004858"/>
    </source>
</evidence>
<evidence type="ECO:0000256" key="4">
    <source>
        <dbReference type="ARBA" id="ARBA00016069"/>
    </source>
</evidence>
<evidence type="ECO:0000256" key="8">
    <source>
        <dbReference type="PIRSR" id="PIRSR633195-1"/>
    </source>
</evidence>
<dbReference type="OMA" id="ANENSMH"/>
<dbReference type="SUPFAM" id="SSF55909">
    <property type="entry name" value="Pentein"/>
    <property type="match status" value="1"/>
</dbReference>
<evidence type="ECO:0000256" key="2">
    <source>
        <dbReference type="ARBA" id="ARBA00006943"/>
    </source>
</evidence>
<dbReference type="CDD" id="cd21113">
    <property type="entry name" value="amidinotransferase-like"/>
    <property type="match status" value="1"/>
</dbReference>
<dbReference type="EMBL" id="LUKN01001100">
    <property type="protein sequence ID" value="OAR01526.1"/>
    <property type="molecule type" value="Genomic_DNA"/>
</dbReference>
<dbReference type="Gene3D" id="3.75.10.10">
    <property type="entry name" value="L-arginine/glycine Amidinotransferase, Chain A"/>
    <property type="match status" value="1"/>
</dbReference>
<feature type="active site" evidence="8">
    <location>
        <position position="186"/>
    </location>
</feature>
<evidence type="ECO:0000256" key="7">
    <source>
        <dbReference type="ARBA" id="ARBA00033346"/>
    </source>
</evidence>
<dbReference type="PANTHER" id="PTHR10488:SF1">
    <property type="entry name" value="GLYCINE AMIDINOTRANSFERASE, MITOCHONDRIAL"/>
    <property type="match status" value="1"/>
</dbReference>
<name>A0A179IFW6_CORDF</name>
<comment type="pathway">
    <text evidence="1">Amine and polyamine biosynthesis; creatine biosynthesis; creatine from L-arginine and glycine: step 1/2.</text>
</comment>